<accession>A0A2I0KZD5</accession>
<name>A0A2I0KZD5_PUNGR</name>
<dbReference type="EMBL" id="PGOL01000249">
    <property type="protein sequence ID" value="PKI73835.1"/>
    <property type="molecule type" value="Genomic_DNA"/>
</dbReference>
<dbReference type="PANTHER" id="PTHR36323:SF1">
    <property type="entry name" value="MYOTUBULARIN-LIKE PROTEIN"/>
    <property type="match status" value="1"/>
</dbReference>
<protein>
    <submittedName>
        <fullName evidence="1">Uncharacterized protein</fullName>
    </submittedName>
</protein>
<dbReference type="OrthoDB" id="1919827at2759"/>
<keyword evidence="2" id="KW-1185">Reference proteome</keyword>
<dbReference type="PANTHER" id="PTHR36323">
    <property type="entry name" value="MYOTUBULARIN-LIKE PROTEIN"/>
    <property type="match status" value="1"/>
</dbReference>
<dbReference type="GeneID" id="116203478"/>
<sequence>MEKWYWKEHQHRFDIPHRSTFLPMLCSRPSIKSVAKPTSGSFSDEAEPLSPKVGCMGQVKKRNGRVIGFPTPYKFTGHSNVGAIKANACNSIVISCSNAKYSKLRKLFSSKSLAGPTVSSPSTAAATTTTTSTAARTRRRSVSKRGSFSSEKGNLKEAVNIREMDPPLPVVKKVRKPEDEEGGSLWRRRFGGVAPHLRSLEIQHNNPRHQLQLVTV</sequence>
<reference evidence="1 2" key="1">
    <citation type="submission" date="2017-11" db="EMBL/GenBank/DDBJ databases">
        <title>De-novo sequencing of pomegranate (Punica granatum L.) genome.</title>
        <authorList>
            <person name="Akparov Z."/>
            <person name="Amiraslanov A."/>
            <person name="Hajiyeva S."/>
            <person name="Abbasov M."/>
            <person name="Kaur K."/>
            <person name="Hamwieh A."/>
            <person name="Solovyev V."/>
            <person name="Salamov A."/>
            <person name="Braich B."/>
            <person name="Kosarev P."/>
            <person name="Mahmoud A."/>
            <person name="Hajiyev E."/>
            <person name="Babayeva S."/>
            <person name="Izzatullayeva V."/>
            <person name="Mammadov A."/>
            <person name="Mammadov A."/>
            <person name="Sharifova S."/>
            <person name="Ojaghi J."/>
            <person name="Eynullazada K."/>
            <person name="Bayramov B."/>
            <person name="Abdulazimova A."/>
            <person name="Shahmuradov I."/>
        </authorList>
    </citation>
    <scope>NUCLEOTIDE SEQUENCE [LARGE SCALE GENOMIC DNA]</scope>
    <source>
        <strain evidence="2">cv. AG2017</strain>
        <tissue evidence="1">Leaf</tissue>
    </source>
</reference>
<organism evidence="1 2">
    <name type="scientific">Punica granatum</name>
    <name type="common">Pomegranate</name>
    <dbReference type="NCBI Taxonomy" id="22663"/>
    <lineage>
        <taxon>Eukaryota</taxon>
        <taxon>Viridiplantae</taxon>
        <taxon>Streptophyta</taxon>
        <taxon>Embryophyta</taxon>
        <taxon>Tracheophyta</taxon>
        <taxon>Spermatophyta</taxon>
        <taxon>Magnoliopsida</taxon>
        <taxon>eudicotyledons</taxon>
        <taxon>Gunneridae</taxon>
        <taxon>Pentapetalae</taxon>
        <taxon>rosids</taxon>
        <taxon>malvids</taxon>
        <taxon>Myrtales</taxon>
        <taxon>Lythraceae</taxon>
        <taxon>Punica</taxon>
    </lineage>
</organism>
<gene>
    <name evidence="1" type="ORF">CRG98_005705</name>
</gene>
<evidence type="ECO:0000313" key="2">
    <source>
        <dbReference type="Proteomes" id="UP000233551"/>
    </source>
</evidence>
<proteinExistence type="predicted"/>
<comment type="caution">
    <text evidence="1">The sequence shown here is derived from an EMBL/GenBank/DDBJ whole genome shotgun (WGS) entry which is preliminary data.</text>
</comment>
<dbReference type="Proteomes" id="UP000233551">
    <property type="component" value="Unassembled WGS sequence"/>
</dbReference>
<evidence type="ECO:0000313" key="1">
    <source>
        <dbReference type="EMBL" id="PKI73835.1"/>
    </source>
</evidence>
<dbReference type="AlphaFoldDB" id="A0A2I0KZD5"/>